<dbReference type="GO" id="GO:0020037">
    <property type="term" value="F:heme binding"/>
    <property type="evidence" value="ECO:0007669"/>
    <property type="project" value="InterPro"/>
</dbReference>
<keyword evidence="6 7" id="KW-0349">Heme</keyword>
<dbReference type="PRINTS" id="PR00465">
    <property type="entry name" value="EP450IV"/>
</dbReference>
<keyword evidence="10" id="KW-1185">Reference proteome</keyword>
<dbReference type="Proteomes" id="UP001150879">
    <property type="component" value="Unassembled WGS sequence"/>
</dbReference>
<dbReference type="PANTHER" id="PTHR24305">
    <property type="entry name" value="CYTOCHROME P450"/>
    <property type="match status" value="1"/>
</dbReference>
<evidence type="ECO:0000313" key="9">
    <source>
        <dbReference type="EMBL" id="KAJ5185256.1"/>
    </source>
</evidence>
<evidence type="ECO:0000256" key="4">
    <source>
        <dbReference type="ARBA" id="ARBA00023002"/>
    </source>
</evidence>
<feature type="binding site" description="axial binding residue" evidence="6">
    <location>
        <position position="434"/>
    </location>
    <ligand>
        <name>heme</name>
        <dbReference type="ChEBI" id="CHEBI:30413"/>
    </ligand>
    <ligandPart>
        <name>Fe</name>
        <dbReference type="ChEBI" id="CHEBI:18248"/>
    </ligandPart>
</feature>
<feature type="signal peptide" evidence="8">
    <location>
        <begin position="1"/>
        <end position="20"/>
    </location>
</feature>
<dbReference type="InterPro" id="IPR036396">
    <property type="entry name" value="Cyt_P450_sf"/>
</dbReference>
<evidence type="ECO:0000256" key="8">
    <source>
        <dbReference type="SAM" id="SignalP"/>
    </source>
</evidence>
<keyword evidence="8" id="KW-0732">Signal</keyword>
<name>A0A9W9IXC2_9EURO</name>
<sequence>MYLLISSVIFLCWISARVFSDPLKQIIAAPGSKVFPIWVLSTLSNRQWHLSLNRLHRQKGDIVRIGPREVSFSTSTAYHTIYDQPEERFPSTGSYGAQAIYLFLGIANIFTVNDESAHRKLRKNVQSALARVRPIEDDINVRFLEQVEVKIDAACDSGETIDLTTMLSEMTWEIVGARYFVAPIAFDAKRKIDYFKVFGWFLGPLLELLLMGLNTPVLRILLITVIRAFAKLTFLLNADGLNPDEAIRRFVVTQDKTQDTVANYVTGDTPGNCSCQDLSKNELLINMVTLVFANYLTLSEFLPACFSLMLRERGQQELLQKELDITFNDIEGMNENALKQLPLLNAYIKETLRMAPTINTRFLSRTSPGTEIDGVYIPSGLQNRLKYPWTHTPCSVNLPTGKNRDNFYPQRWCDPDSTDNHEAWRPFSSGRHVCPGADYANRVSQLVIARLAYKYTFQLADPNFQFEERALSGMLWSYPKAVVYAKRRH</sequence>
<dbReference type="GO" id="GO:0004497">
    <property type="term" value="F:monooxygenase activity"/>
    <property type="evidence" value="ECO:0007669"/>
    <property type="project" value="UniProtKB-KW"/>
</dbReference>
<keyword evidence="3 6" id="KW-0479">Metal-binding</keyword>
<comment type="cofactor">
    <cofactor evidence="1 6">
        <name>heme</name>
        <dbReference type="ChEBI" id="CHEBI:30413"/>
    </cofactor>
</comment>
<dbReference type="GO" id="GO:0005506">
    <property type="term" value="F:iron ion binding"/>
    <property type="evidence" value="ECO:0007669"/>
    <property type="project" value="InterPro"/>
</dbReference>
<dbReference type="InterPro" id="IPR017972">
    <property type="entry name" value="Cyt_P450_CS"/>
</dbReference>
<feature type="chain" id="PRO_5040845948" description="Cytochrome P450" evidence="8">
    <location>
        <begin position="21"/>
        <end position="489"/>
    </location>
</feature>
<dbReference type="Pfam" id="PF00067">
    <property type="entry name" value="p450"/>
    <property type="match status" value="1"/>
</dbReference>
<dbReference type="Gene3D" id="1.10.630.10">
    <property type="entry name" value="Cytochrome P450"/>
    <property type="match status" value="1"/>
</dbReference>
<comment type="caution">
    <text evidence="9">The sequence shown here is derived from an EMBL/GenBank/DDBJ whole genome shotgun (WGS) entry which is preliminary data.</text>
</comment>
<protein>
    <recommendedName>
        <fullName evidence="11">Cytochrome P450</fullName>
    </recommendedName>
</protein>
<dbReference type="InterPro" id="IPR050121">
    <property type="entry name" value="Cytochrome_P450_monoxygenase"/>
</dbReference>
<dbReference type="PROSITE" id="PS00086">
    <property type="entry name" value="CYTOCHROME_P450"/>
    <property type="match status" value="1"/>
</dbReference>
<dbReference type="AlphaFoldDB" id="A0A9W9IXC2"/>
<evidence type="ECO:0000256" key="5">
    <source>
        <dbReference type="ARBA" id="ARBA00023004"/>
    </source>
</evidence>
<evidence type="ECO:0000256" key="3">
    <source>
        <dbReference type="ARBA" id="ARBA00022723"/>
    </source>
</evidence>
<organism evidence="9 10">
    <name type="scientific">Penicillium cf. griseofulvum</name>
    <dbReference type="NCBI Taxonomy" id="2972120"/>
    <lineage>
        <taxon>Eukaryota</taxon>
        <taxon>Fungi</taxon>
        <taxon>Dikarya</taxon>
        <taxon>Ascomycota</taxon>
        <taxon>Pezizomycotina</taxon>
        <taxon>Eurotiomycetes</taxon>
        <taxon>Eurotiomycetidae</taxon>
        <taxon>Eurotiales</taxon>
        <taxon>Aspergillaceae</taxon>
        <taxon>Penicillium</taxon>
    </lineage>
</organism>
<proteinExistence type="inferred from homology"/>
<dbReference type="InterPro" id="IPR001128">
    <property type="entry name" value="Cyt_P450"/>
</dbReference>
<comment type="similarity">
    <text evidence="2 7">Belongs to the cytochrome P450 family.</text>
</comment>
<dbReference type="OrthoDB" id="4369048at2759"/>
<evidence type="ECO:0000256" key="2">
    <source>
        <dbReference type="ARBA" id="ARBA00010617"/>
    </source>
</evidence>
<dbReference type="SUPFAM" id="SSF48264">
    <property type="entry name" value="Cytochrome P450"/>
    <property type="match status" value="1"/>
</dbReference>
<evidence type="ECO:0000256" key="7">
    <source>
        <dbReference type="RuleBase" id="RU000461"/>
    </source>
</evidence>
<keyword evidence="7" id="KW-0503">Monooxygenase</keyword>
<dbReference type="GO" id="GO:0016705">
    <property type="term" value="F:oxidoreductase activity, acting on paired donors, with incorporation or reduction of molecular oxygen"/>
    <property type="evidence" value="ECO:0007669"/>
    <property type="project" value="InterPro"/>
</dbReference>
<reference evidence="9" key="2">
    <citation type="journal article" date="2023" name="IMA Fungus">
        <title>Comparative genomic study of the Penicillium genus elucidates a diverse pangenome and 15 lateral gene transfer events.</title>
        <authorList>
            <person name="Petersen C."/>
            <person name="Sorensen T."/>
            <person name="Nielsen M.R."/>
            <person name="Sondergaard T.E."/>
            <person name="Sorensen J.L."/>
            <person name="Fitzpatrick D.A."/>
            <person name="Frisvad J.C."/>
            <person name="Nielsen K.L."/>
        </authorList>
    </citation>
    <scope>NUCLEOTIDE SEQUENCE</scope>
    <source>
        <strain evidence="9">IBT 16849</strain>
    </source>
</reference>
<evidence type="ECO:0000313" key="10">
    <source>
        <dbReference type="Proteomes" id="UP001150879"/>
    </source>
</evidence>
<gene>
    <name evidence="9" type="ORF">N7472_010096</name>
</gene>
<keyword evidence="4 7" id="KW-0560">Oxidoreductase</keyword>
<accession>A0A9W9IXC2</accession>
<dbReference type="GO" id="GO:0043386">
    <property type="term" value="P:mycotoxin biosynthetic process"/>
    <property type="evidence" value="ECO:0007669"/>
    <property type="project" value="UniProtKB-ARBA"/>
</dbReference>
<evidence type="ECO:0000256" key="1">
    <source>
        <dbReference type="ARBA" id="ARBA00001971"/>
    </source>
</evidence>
<dbReference type="PANTHER" id="PTHR24305:SF166">
    <property type="entry name" value="CYTOCHROME P450 12A4, MITOCHONDRIAL-RELATED"/>
    <property type="match status" value="1"/>
</dbReference>
<dbReference type="EMBL" id="JAPQKP010000006">
    <property type="protein sequence ID" value="KAJ5185256.1"/>
    <property type="molecule type" value="Genomic_DNA"/>
</dbReference>
<evidence type="ECO:0008006" key="11">
    <source>
        <dbReference type="Google" id="ProtNLM"/>
    </source>
</evidence>
<reference evidence="9" key="1">
    <citation type="submission" date="2022-11" db="EMBL/GenBank/DDBJ databases">
        <authorList>
            <person name="Petersen C."/>
        </authorList>
    </citation>
    <scope>NUCLEOTIDE SEQUENCE</scope>
    <source>
        <strain evidence="9">IBT 16849</strain>
    </source>
</reference>
<dbReference type="InterPro" id="IPR002403">
    <property type="entry name" value="Cyt_P450_E_grp-IV"/>
</dbReference>
<evidence type="ECO:0000256" key="6">
    <source>
        <dbReference type="PIRSR" id="PIRSR602403-1"/>
    </source>
</evidence>
<keyword evidence="5 6" id="KW-0408">Iron</keyword>